<name>A0A166DS45_9AGAM</name>
<dbReference type="GO" id="GO:0022857">
    <property type="term" value="F:transmembrane transporter activity"/>
    <property type="evidence" value="ECO:0007669"/>
    <property type="project" value="InterPro"/>
</dbReference>
<accession>A0A166DS45</accession>
<keyword evidence="4 7" id="KW-1133">Transmembrane helix</keyword>
<feature type="transmembrane region" description="Helical" evidence="7">
    <location>
        <begin position="427"/>
        <end position="445"/>
    </location>
</feature>
<organism evidence="8 9">
    <name type="scientific">Sistotremastrum suecicum HHB10207 ss-3</name>
    <dbReference type="NCBI Taxonomy" id="1314776"/>
    <lineage>
        <taxon>Eukaryota</taxon>
        <taxon>Fungi</taxon>
        <taxon>Dikarya</taxon>
        <taxon>Basidiomycota</taxon>
        <taxon>Agaricomycotina</taxon>
        <taxon>Agaricomycetes</taxon>
        <taxon>Sistotremastrales</taxon>
        <taxon>Sistotremastraceae</taxon>
        <taxon>Sistotremastrum</taxon>
    </lineage>
</organism>
<evidence type="ECO:0000256" key="4">
    <source>
        <dbReference type="ARBA" id="ARBA00022989"/>
    </source>
</evidence>
<dbReference type="Pfam" id="PF13520">
    <property type="entry name" value="AA_permease_2"/>
    <property type="match status" value="1"/>
</dbReference>
<comment type="subcellular location">
    <subcellularLocation>
        <location evidence="1">Cell membrane</location>
        <topology evidence="1">Multi-pass membrane protein</topology>
    </subcellularLocation>
</comment>
<gene>
    <name evidence="8" type="ORF">SISSUDRAFT_1004340</name>
</gene>
<proteinExistence type="predicted"/>
<dbReference type="PANTHER" id="PTHR42770:SF7">
    <property type="entry name" value="MEMBRANE PROTEIN"/>
    <property type="match status" value="1"/>
</dbReference>
<feature type="transmembrane region" description="Helical" evidence="7">
    <location>
        <begin position="223"/>
        <end position="242"/>
    </location>
</feature>
<feature type="transmembrane region" description="Helical" evidence="7">
    <location>
        <begin position="116"/>
        <end position="134"/>
    </location>
</feature>
<evidence type="ECO:0000256" key="5">
    <source>
        <dbReference type="ARBA" id="ARBA00023136"/>
    </source>
</evidence>
<evidence type="ECO:0000256" key="3">
    <source>
        <dbReference type="ARBA" id="ARBA00022692"/>
    </source>
</evidence>
<dbReference type="GO" id="GO:0005886">
    <property type="term" value="C:plasma membrane"/>
    <property type="evidence" value="ECO:0007669"/>
    <property type="project" value="UniProtKB-SubCell"/>
</dbReference>
<evidence type="ECO:0008006" key="10">
    <source>
        <dbReference type="Google" id="ProtNLM"/>
    </source>
</evidence>
<dbReference type="InterPro" id="IPR050367">
    <property type="entry name" value="APC_superfamily"/>
</dbReference>
<keyword evidence="2" id="KW-1003">Cell membrane</keyword>
<dbReference type="STRING" id="1314776.A0A166DS45"/>
<dbReference type="InterPro" id="IPR002293">
    <property type="entry name" value="AA/rel_permease1"/>
</dbReference>
<feature type="transmembrane region" description="Helical" evidence="7">
    <location>
        <begin position="140"/>
        <end position="159"/>
    </location>
</feature>
<evidence type="ECO:0000313" key="8">
    <source>
        <dbReference type="EMBL" id="KZT38833.1"/>
    </source>
</evidence>
<evidence type="ECO:0000256" key="6">
    <source>
        <dbReference type="SAM" id="MobiDB-lite"/>
    </source>
</evidence>
<dbReference type="AlphaFoldDB" id="A0A166DS45"/>
<dbReference type="Proteomes" id="UP000076798">
    <property type="component" value="Unassembled WGS sequence"/>
</dbReference>
<feature type="transmembrane region" description="Helical" evidence="7">
    <location>
        <begin position="188"/>
        <end position="211"/>
    </location>
</feature>
<evidence type="ECO:0000256" key="1">
    <source>
        <dbReference type="ARBA" id="ARBA00004651"/>
    </source>
</evidence>
<evidence type="ECO:0000313" key="9">
    <source>
        <dbReference type="Proteomes" id="UP000076798"/>
    </source>
</evidence>
<feature type="transmembrane region" description="Helical" evidence="7">
    <location>
        <begin position="516"/>
        <end position="533"/>
    </location>
</feature>
<sequence length="690" mass="76273">MNMDVLHEADEIELPSLFRNRHVLSPRRQNDNSDATSMRSPPSFAESQLDVILRRQRHRPLQGGGLKFTNTPTRFLNLSSDWEFAGWGSTLYLELTPEEFTNSDVDISARQVLGQYIASAVAGNAVLGSVFYALPAVVALAGVFSPISLFIATLVLFFWRPVMEELAETFPLVGSNYTYLLNVSSKSIALGGAAITLLDAAMTVVVSSGTASAYLSSEVHPPFPAFVLVIIFLLGFAILCLSGTRDSARMAFGILSFHILTMIILMIFASIAWARRGNAQISSNWHSGDQASPAGMFYQIFKGICIGFLGLSGFECTPADVPSIRSGRFPSVLRNIHLATIVLNGPLMLLVLALIPMDTILSGANVLSILAQEASGRWLRTWLVVDALLVLCGGMFTGILSACAVLEKLALDRVLPPLFLKRMPVTGSPYFSILCFTCLCGVIYATTGANLTVSSQMFALSFLAVMSLYPISNLLMKFNRGRLVKSRNATLLLVFSTIILSLILLIGNIIINPITLAYFSAYTLAILAVFIIGQNKIHIIRWLYWVYDQAPLLHHFRWSKGSGAWMIDRVRSMKQNTVCVMIKTDEIHQMFRMIRYVRENEETSCLKLIHFYNRIEDVPSELEANQKILDEMFPELTIDLVFVQAPFTPATVCSVSKRLVIPRSLMFISCPGPEFPYSIADLGGVRIITL</sequence>
<dbReference type="EMBL" id="KV428056">
    <property type="protein sequence ID" value="KZT38833.1"/>
    <property type="molecule type" value="Genomic_DNA"/>
</dbReference>
<feature type="transmembrane region" description="Helical" evidence="7">
    <location>
        <begin position="335"/>
        <end position="355"/>
    </location>
</feature>
<feature type="transmembrane region" description="Helical" evidence="7">
    <location>
        <begin position="254"/>
        <end position="274"/>
    </location>
</feature>
<evidence type="ECO:0000256" key="7">
    <source>
        <dbReference type="SAM" id="Phobius"/>
    </source>
</evidence>
<dbReference type="PANTHER" id="PTHR42770">
    <property type="entry name" value="AMINO ACID TRANSPORTER-RELATED"/>
    <property type="match status" value="1"/>
</dbReference>
<keyword evidence="3 7" id="KW-0812">Transmembrane</keyword>
<keyword evidence="5 7" id="KW-0472">Membrane</keyword>
<evidence type="ECO:0000256" key="2">
    <source>
        <dbReference type="ARBA" id="ARBA00022475"/>
    </source>
</evidence>
<feature type="region of interest" description="Disordered" evidence="6">
    <location>
        <begin position="23"/>
        <end position="43"/>
    </location>
</feature>
<feature type="transmembrane region" description="Helical" evidence="7">
    <location>
        <begin position="294"/>
        <end position="314"/>
    </location>
</feature>
<feature type="transmembrane region" description="Helical" evidence="7">
    <location>
        <begin position="488"/>
        <end position="510"/>
    </location>
</feature>
<feature type="transmembrane region" description="Helical" evidence="7">
    <location>
        <begin position="457"/>
        <end position="476"/>
    </location>
</feature>
<dbReference type="OrthoDB" id="1718410at2759"/>
<reference evidence="8 9" key="1">
    <citation type="journal article" date="2016" name="Mol. Biol. Evol.">
        <title>Comparative Genomics of Early-Diverging Mushroom-Forming Fungi Provides Insights into the Origins of Lignocellulose Decay Capabilities.</title>
        <authorList>
            <person name="Nagy L.G."/>
            <person name="Riley R."/>
            <person name="Tritt A."/>
            <person name="Adam C."/>
            <person name="Daum C."/>
            <person name="Floudas D."/>
            <person name="Sun H."/>
            <person name="Yadav J.S."/>
            <person name="Pangilinan J."/>
            <person name="Larsson K.H."/>
            <person name="Matsuura K."/>
            <person name="Barry K."/>
            <person name="Labutti K."/>
            <person name="Kuo R."/>
            <person name="Ohm R.A."/>
            <person name="Bhattacharya S.S."/>
            <person name="Shirouzu T."/>
            <person name="Yoshinaga Y."/>
            <person name="Martin F.M."/>
            <person name="Grigoriev I.V."/>
            <person name="Hibbett D.S."/>
        </authorList>
    </citation>
    <scope>NUCLEOTIDE SEQUENCE [LARGE SCALE GENOMIC DNA]</scope>
    <source>
        <strain evidence="8 9">HHB10207 ss-3</strain>
    </source>
</reference>
<keyword evidence="9" id="KW-1185">Reference proteome</keyword>
<dbReference type="Gene3D" id="1.20.1740.10">
    <property type="entry name" value="Amino acid/polyamine transporter I"/>
    <property type="match status" value="1"/>
</dbReference>
<feature type="transmembrane region" description="Helical" evidence="7">
    <location>
        <begin position="382"/>
        <end position="406"/>
    </location>
</feature>
<protein>
    <recommendedName>
        <fullName evidence="10">AAAP amino acid permease</fullName>
    </recommendedName>
</protein>